<dbReference type="PROSITE" id="PS51782">
    <property type="entry name" value="LYSM"/>
    <property type="match status" value="1"/>
</dbReference>
<feature type="chain" id="PRO_5039929453" evidence="1">
    <location>
        <begin position="24"/>
        <end position="344"/>
    </location>
</feature>
<dbReference type="InterPro" id="IPR036779">
    <property type="entry name" value="LysM_dom_sf"/>
</dbReference>
<accession>A0A9J6RPR7</accession>
<evidence type="ECO:0000256" key="1">
    <source>
        <dbReference type="SAM" id="SignalP"/>
    </source>
</evidence>
<dbReference type="SUPFAM" id="SSF54106">
    <property type="entry name" value="LysM domain"/>
    <property type="match status" value="1"/>
</dbReference>
<keyword evidence="4" id="KW-1185">Reference proteome</keyword>
<comment type="caution">
    <text evidence="3">The sequence shown here is derived from an EMBL/GenBank/DDBJ whole genome shotgun (WGS) entry which is preliminary data.</text>
</comment>
<sequence length="344" mass="37476">MKKSILGTVLMLVLSLVSVPSLAAGDTLALKADHPQTYVVKKGDTLWHISGLFLKDPWLWPKIWHVNPQVDNPHLIYPGDELNLVYINGQPKLVVKRNRDVKLTPSVRVSDLDKAIPAIPMDAVAPFLSNSRVLTTATLDDAPYVLAGKAGHIISGAGDELYARGQFDEKQKAYGIFRKGDAYVDPDSGEILGIQAFSVAGAKLIAQDKSVATLALNATSEEVRRGDRLLPDEDRDLFANFHPSAPADEIAGYIIAVEGGVSQIGSMDVVVINKGSRENVEVGQIMAIYRQGELVRDQISKDVVKVPDTRAGLLMVFRTFEKVSYALVLKATQVLSVNDKIKNP</sequence>
<dbReference type="PANTHER" id="PTHR34700">
    <property type="entry name" value="POTASSIUM BINDING PROTEIN KBP"/>
    <property type="match status" value="1"/>
</dbReference>
<organism evidence="3 4">
    <name type="scientific">Dasania phycosphaerae</name>
    <dbReference type="NCBI Taxonomy" id="2950436"/>
    <lineage>
        <taxon>Bacteria</taxon>
        <taxon>Pseudomonadati</taxon>
        <taxon>Pseudomonadota</taxon>
        <taxon>Gammaproteobacteria</taxon>
        <taxon>Cellvibrionales</taxon>
        <taxon>Spongiibacteraceae</taxon>
        <taxon>Dasania</taxon>
    </lineage>
</organism>
<dbReference type="PANTHER" id="PTHR34700:SF4">
    <property type="entry name" value="PHAGE-LIKE ELEMENT PBSX PROTEIN XKDP"/>
    <property type="match status" value="1"/>
</dbReference>
<feature type="signal peptide" evidence="1">
    <location>
        <begin position="1"/>
        <end position="23"/>
    </location>
</feature>
<dbReference type="EMBL" id="JAPTGG010000011">
    <property type="protein sequence ID" value="MCZ0866297.1"/>
    <property type="molecule type" value="Genomic_DNA"/>
</dbReference>
<reference evidence="3 4" key="1">
    <citation type="submission" date="2022-12" db="EMBL/GenBank/DDBJ databases">
        <title>Dasania phycosphaerae sp. nov., isolated from particulate material of the south coast of Korea.</title>
        <authorList>
            <person name="Jiang Y."/>
        </authorList>
    </citation>
    <scope>NUCLEOTIDE SEQUENCE [LARGE SCALE GENOMIC DNA]</scope>
    <source>
        <strain evidence="3 4">GY-19</strain>
    </source>
</reference>
<gene>
    <name evidence="3" type="ORF">O0V09_13885</name>
</gene>
<dbReference type="Gene3D" id="3.10.350.10">
    <property type="entry name" value="LysM domain"/>
    <property type="match status" value="1"/>
</dbReference>
<dbReference type="InterPro" id="IPR052196">
    <property type="entry name" value="Bact_Kbp"/>
</dbReference>
<evidence type="ECO:0000313" key="4">
    <source>
        <dbReference type="Proteomes" id="UP001069090"/>
    </source>
</evidence>
<proteinExistence type="predicted"/>
<dbReference type="RefSeq" id="WP_258332461.1">
    <property type="nucleotide sequence ID" value="NZ_JAPTGG010000011.1"/>
</dbReference>
<feature type="domain" description="LysM" evidence="2">
    <location>
        <begin position="36"/>
        <end position="84"/>
    </location>
</feature>
<protein>
    <submittedName>
        <fullName evidence="3">LysM peptidoglycan-binding domain-containing protein</fullName>
    </submittedName>
</protein>
<name>A0A9J6RPR7_9GAMM</name>
<dbReference type="CDD" id="cd00118">
    <property type="entry name" value="LysM"/>
    <property type="match status" value="1"/>
</dbReference>
<evidence type="ECO:0000259" key="2">
    <source>
        <dbReference type="PROSITE" id="PS51782"/>
    </source>
</evidence>
<dbReference type="AlphaFoldDB" id="A0A9J6RPR7"/>
<keyword evidence="1" id="KW-0732">Signal</keyword>
<evidence type="ECO:0000313" key="3">
    <source>
        <dbReference type="EMBL" id="MCZ0866297.1"/>
    </source>
</evidence>
<dbReference type="Pfam" id="PF01476">
    <property type="entry name" value="LysM"/>
    <property type="match status" value="1"/>
</dbReference>
<dbReference type="Proteomes" id="UP001069090">
    <property type="component" value="Unassembled WGS sequence"/>
</dbReference>
<dbReference type="InterPro" id="IPR018392">
    <property type="entry name" value="LysM"/>
</dbReference>